<name>A0ABQ9D8D7_9PASS</name>
<sequence length="172" mass="20022">MHQYSLYLLEISSAEVLVDNKQSRSQECVLAANKAKGILRCIRKSIASRWSEAILPLYSALVRPHLECCVQFWAILDKRDTELLEEVQQRATEMIGELVHLSYEGTLRELGLFSLEKRENFVNVHKYLKGRCQGNGAMLFSVVPRNRTRGNGQEWMHKKFHLNWRRTTLLCM</sequence>
<comment type="caution">
    <text evidence="1">The sequence shown here is derived from an EMBL/GenBank/DDBJ whole genome shotgun (WGS) entry which is preliminary data.</text>
</comment>
<proteinExistence type="predicted"/>
<dbReference type="Proteomes" id="UP001145742">
    <property type="component" value="Unassembled WGS sequence"/>
</dbReference>
<evidence type="ECO:0000313" key="2">
    <source>
        <dbReference type="Proteomes" id="UP001145742"/>
    </source>
</evidence>
<keyword evidence="2" id="KW-1185">Reference proteome</keyword>
<reference evidence="1" key="1">
    <citation type="submission" date="2019-10" db="EMBL/GenBank/DDBJ databases">
        <authorList>
            <person name="Soares A.E.R."/>
            <person name="Aleixo A."/>
            <person name="Schneider P."/>
            <person name="Miyaki C.Y."/>
            <person name="Schneider M.P."/>
            <person name="Mello C."/>
            <person name="Vasconcelos A.T.R."/>
        </authorList>
    </citation>
    <scope>NUCLEOTIDE SEQUENCE</scope>
    <source>
        <tissue evidence="1">Muscle</tissue>
    </source>
</reference>
<dbReference type="PANTHER" id="PTHR33332">
    <property type="entry name" value="REVERSE TRANSCRIPTASE DOMAIN-CONTAINING PROTEIN"/>
    <property type="match status" value="1"/>
</dbReference>
<gene>
    <name evidence="1" type="ORF">WISP_85345</name>
</gene>
<organism evidence="1 2">
    <name type="scientific">Willisornis vidua</name>
    <name type="common">Xingu scale-backed antbird</name>
    <dbReference type="NCBI Taxonomy" id="1566151"/>
    <lineage>
        <taxon>Eukaryota</taxon>
        <taxon>Metazoa</taxon>
        <taxon>Chordata</taxon>
        <taxon>Craniata</taxon>
        <taxon>Vertebrata</taxon>
        <taxon>Euteleostomi</taxon>
        <taxon>Archelosauria</taxon>
        <taxon>Archosauria</taxon>
        <taxon>Dinosauria</taxon>
        <taxon>Saurischia</taxon>
        <taxon>Theropoda</taxon>
        <taxon>Coelurosauria</taxon>
        <taxon>Aves</taxon>
        <taxon>Neognathae</taxon>
        <taxon>Neoaves</taxon>
        <taxon>Telluraves</taxon>
        <taxon>Australaves</taxon>
        <taxon>Passeriformes</taxon>
        <taxon>Thamnophilidae</taxon>
        <taxon>Willisornis</taxon>
    </lineage>
</organism>
<protein>
    <submittedName>
        <fullName evidence="1">Uncharacterized protein</fullName>
    </submittedName>
</protein>
<evidence type="ECO:0000313" key="1">
    <source>
        <dbReference type="EMBL" id="KAJ7414221.1"/>
    </source>
</evidence>
<accession>A0ABQ9D8D7</accession>
<dbReference type="EMBL" id="WHWB01034082">
    <property type="protein sequence ID" value="KAJ7414221.1"/>
    <property type="molecule type" value="Genomic_DNA"/>
</dbReference>